<accession>A0A1T4NRS6</accession>
<dbReference type="EMBL" id="FUWU01000027">
    <property type="protein sequence ID" value="SJZ81904.1"/>
    <property type="molecule type" value="Genomic_DNA"/>
</dbReference>
<sequence>MAYFLLHIGRRFYRAVLFACFCGLFLVACSESSEEPPFDGEIAERPMMLFTDTTLLDFYEKERLSWKVKTAYLERWGGKEKIFAKPILVDIFDSLGERSAFLRADSGTLDGRMNYVYAYGHVYAITPKGASVRADSLLWNKKDDLVKTESYVRVVSEDGDVLQGKGFVSDAKMDNWHILSEVTGIFQDAAKRLKEEDEKQNAEQVESVTPHRPPTRNSR</sequence>
<dbReference type="GO" id="GO:0005886">
    <property type="term" value="C:plasma membrane"/>
    <property type="evidence" value="ECO:0007669"/>
    <property type="project" value="InterPro"/>
</dbReference>
<proteinExistence type="predicted"/>
<dbReference type="EMBL" id="FRAW01000009">
    <property type="protein sequence ID" value="SHK53294.1"/>
    <property type="molecule type" value="Genomic_DNA"/>
</dbReference>
<dbReference type="NCBIfam" id="TIGR04409">
    <property type="entry name" value="LptC_YrbK"/>
    <property type="match status" value="1"/>
</dbReference>
<gene>
    <name evidence="3" type="ORF">SAMN02745108_01687</name>
    <name evidence="2" type="ORF">SAMN05720469_10924</name>
</gene>
<dbReference type="AlphaFoldDB" id="A0A1M6T8R7"/>
<dbReference type="Gene3D" id="2.60.450.10">
    <property type="entry name" value="Lipopolysaccharide (LPS) transport protein A like domain"/>
    <property type="match status" value="1"/>
</dbReference>
<evidence type="ECO:0000313" key="4">
    <source>
        <dbReference type="Proteomes" id="UP000184275"/>
    </source>
</evidence>
<evidence type="ECO:0000313" key="2">
    <source>
        <dbReference type="EMBL" id="SHK53294.1"/>
    </source>
</evidence>
<dbReference type="InterPro" id="IPR026265">
    <property type="entry name" value="LptC"/>
</dbReference>
<dbReference type="Proteomes" id="UP000184275">
    <property type="component" value="Unassembled WGS sequence"/>
</dbReference>
<evidence type="ECO:0000313" key="3">
    <source>
        <dbReference type="EMBL" id="SJZ81904.1"/>
    </source>
</evidence>
<feature type="region of interest" description="Disordered" evidence="1">
    <location>
        <begin position="194"/>
        <end position="219"/>
    </location>
</feature>
<dbReference type="Proteomes" id="UP000190449">
    <property type="component" value="Unassembled WGS sequence"/>
</dbReference>
<dbReference type="Pfam" id="PF06835">
    <property type="entry name" value="LptC"/>
    <property type="match status" value="1"/>
</dbReference>
<keyword evidence="4" id="KW-1185">Reference proteome</keyword>
<accession>A0A1M6T8R7</accession>
<dbReference type="GO" id="GO:0015221">
    <property type="term" value="F:lipopolysaccharide transmembrane transporter activity"/>
    <property type="evidence" value="ECO:0007669"/>
    <property type="project" value="InterPro"/>
</dbReference>
<name>A0A1M6T8R7_9BACT</name>
<dbReference type="STRING" id="28122.SAMN02745108_01687"/>
<reference evidence="4" key="1">
    <citation type="submission" date="2016-11" db="EMBL/GenBank/DDBJ databases">
        <authorList>
            <person name="Varghese N."/>
            <person name="Submissions S."/>
        </authorList>
    </citation>
    <scope>NUCLEOTIDE SEQUENCE [LARGE SCALE GENOMIC DNA]</scope>
    <source>
        <strain evidence="4">UWOS</strain>
    </source>
</reference>
<dbReference type="InterPro" id="IPR010664">
    <property type="entry name" value="LipoPS_assembly_LptC-rel"/>
</dbReference>
<reference evidence="3 5" key="3">
    <citation type="submission" date="2017-02" db="EMBL/GenBank/DDBJ databases">
        <authorList>
            <person name="Peterson S.W."/>
        </authorList>
    </citation>
    <scope>NUCLEOTIDE SEQUENCE [LARGE SCALE GENOMIC DNA]</scope>
    <source>
        <strain evidence="3 5">ATCC 43854</strain>
    </source>
</reference>
<evidence type="ECO:0000256" key="1">
    <source>
        <dbReference type="SAM" id="MobiDB-lite"/>
    </source>
</evidence>
<protein>
    <submittedName>
        <fullName evidence="2">LPS export ABC transporter protein LptC</fullName>
    </submittedName>
</protein>
<dbReference type="RefSeq" id="WP_073303468.1">
    <property type="nucleotide sequence ID" value="NZ_FUWU01000027.1"/>
</dbReference>
<evidence type="ECO:0000313" key="5">
    <source>
        <dbReference type="Proteomes" id="UP000190449"/>
    </source>
</evidence>
<organism evidence="2 4">
    <name type="scientific">Fibrobacter intestinalis</name>
    <dbReference type="NCBI Taxonomy" id="28122"/>
    <lineage>
        <taxon>Bacteria</taxon>
        <taxon>Pseudomonadati</taxon>
        <taxon>Fibrobacterota</taxon>
        <taxon>Fibrobacteria</taxon>
        <taxon>Fibrobacterales</taxon>
        <taxon>Fibrobacteraceae</taxon>
        <taxon>Fibrobacter</taxon>
    </lineage>
</organism>
<reference evidence="2" key="2">
    <citation type="submission" date="2016-11" db="EMBL/GenBank/DDBJ databases">
        <authorList>
            <person name="Jaros S."/>
            <person name="Januszkiewicz K."/>
            <person name="Wedrychowicz H."/>
        </authorList>
    </citation>
    <scope>NUCLEOTIDE SEQUENCE [LARGE SCALE GENOMIC DNA]</scope>
    <source>
        <strain evidence="2">UWOS</strain>
    </source>
</reference>